<gene>
    <name evidence="1" type="ORF">FSZ17_16045</name>
</gene>
<keyword evidence="2" id="KW-1185">Reference proteome</keyword>
<reference evidence="2" key="1">
    <citation type="submission" date="2019-08" db="EMBL/GenBank/DDBJ databases">
        <authorList>
            <person name="Zheng X."/>
        </authorList>
    </citation>
    <scope>NUCLEOTIDE SEQUENCE [LARGE SCALE GENOMIC DNA]</scope>
    <source>
        <strain evidence="2">FJAT-25496</strain>
    </source>
</reference>
<dbReference type="EMBL" id="CP042593">
    <property type="protein sequence ID" value="QED48637.1"/>
    <property type="molecule type" value="Genomic_DNA"/>
</dbReference>
<evidence type="ECO:0000313" key="1">
    <source>
        <dbReference type="EMBL" id="QED48637.1"/>
    </source>
</evidence>
<organism evidence="1 2">
    <name type="scientific">Cytobacillus dafuensis</name>
    <name type="common">Bacillus dafuensis</name>
    <dbReference type="NCBI Taxonomy" id="1742359"/>
    <lineage>
        <taxon>Bacteria</taxon>
        <taxon>Bacillati</taxon>
        <taxon>Bacillota</taxon>
        <taxon>Bacilli</taxon>
        <taxon>Bacillales</taxon>
        <taxon>Bacillaceae</taxon>
        <taxon>Cytobacillus</taxon>
    </lineage>
</organism>
<sequence>MKLNTYSQSYRMEKFIDTNKEGLEMIPGIWIEGKTYWLTSGTEELMKDEGISVDVKQENSRSDIQSFIINITNHIQRSKNVKLLIQNRYQHQDFNHYSFISPTENAVFHLIDNQVYLIDGFCNSMSREACSVQPIWDIYMDRIWSCSKLGKLKYNPMANGNAASILLYNINFKGIQTFEGKTWMIKGENEVELIKLNEALLKTY</sequence>
<name>A0A5B8Z6T6_CYTDA</name>
<dbReference type="STRING" id="1742359.GCA_001439625_02373"/>
<dbReference type="AlphaFoldDB" id="A0A5B8Z6T6"/>
<dbReference type="RefSeq" id="WP_057771569.1">
    <property type="nucleotide sequence ID" value="NZ_CP042593.1"/>
</dbReference>
<proteinExistence type="predicted"/>
<dbReference type="OrthoDB" id="2838415at2"/>
<dbReference type="KEGG" id="bda:FSZ17_16045"/>
<dbReference type="Proteomes" id="UP000321555">
    <property type="component" value="Chromosome"/>
</dbReference>
<evidence type="ECO:0000313" key="2">
    <source>
        <dbReference type="Proteomes" id="UP000321555"/>
    </source>
</evidence>
<protein>
    <submittedName>
        <fullName evidence="1">Uncharacterized protein</fullName>
    </submittedName>
</protein>
<accession>A0A5B8Z6T6</accession>